<name>A0A4P5NYZ5_9PROT</name>
<dbReference type="InterPro" id="IPR012334">
    <property type="entry name" value="Pectin_lyas_fold"/>
</dbReference>
<dbReference type="EMBL" id="BDLU01000032">
    <property type="protein sequence ID" value="GCE83076.1"/>
    <property type="molecule type" value="Genomic_DNA"/>
</dbReference>
<proteinExistence type="predicted"/>
<keyword evidence="1" id="KW-0732">Signal</keyword>
<dbReference type="RefSeq" id="WP_141260463.1">
    <property type="nucleotide sequence ID" value="NZ_BDLU01000032.1"/>
</dbReference>
<dbReference type="OrthoDB" id="7284526at2"/>
<evidence type="ECO:0000313" key="2">
    <source>
        <dbReference type="EMBL" id="GCE83076.1"/>
    </source>
</evidence>
<accession>A0A4P5NYZ5</accession>
<feature type="signal peptide" evidence="1">
    <location>
        <begin position="1"/>
        <end position="24"/>
    </location>
</feature>
<dbReference type="AlphaFoldDB" id="A0A4P5NYZ5"/>
<gene>
    <name evidence="2" type="ORF">MSKU9_1217</name>
</gene>
<dbReference type="PROSITE" id="PS51257">
    <property type="entry name" value="PROKAR_LIPOPROTEIN"/>
    <property type="match status" value="1"/>
</dbReference>
<dbReference type="Proteomes" id="UP000315095">
    <property type="component" value="Unassembled WGS sequence"/>
</dbReference>
<feature type="chain" id="PRO_5020967325" evidence="1">
    <location>
        <begin position="25"/>
        <end position="403"/>
    </location>
</feature>
<dbReference type="Gene3D" id="2.160.20.10">
    <property type="entry name" value="Single-stranded right-handed beta-helix, Pectin lyase-like"/>
    <property type="match status" value="1"/>
</dbReference>
<dbReference type="SUPFAM" id="SSF51126">
    <property type="entry name" value="Pectin lyase-like"/>
    <property type="match status" value="1"/>
</dbReference>
<evidence type="ECO:0000313" key="3">
    <source>
        <dbReference type="Proteomes" id="UP000315095"/>
    </source>
</evidence>
<comment type="caution">
    <text evidence="2">The sequence shown here is derived from an EMBL/GenBank/DDBJ whole genome shotgun (WGS) entry which is preliminary data.</text>
</comment>
<reference evidence="3" key="1">
    <citation type="submission" date="2017-01" db="EMBL/GenBank/DDBJ databases">
        <title>Komagataeibacter sp. MSKU9 whole genome sequencing project.</title>
        <authorList>
            <person name="Matsutani M."/>
            <person name="Naloka K."/>
            <person name="Theeragool G."/>
            <person name="Yakushi T."/>
            <person name="Matsushita K."/>
        </authorList>
    </citation>
    <scope>NUCLEOTIDE SEQUENCE [LARGE SCALE GENOMIC DNA]</scope>
    <source>
        <strain evidence="3">MSKU9</strain>
    </source>
</reference>
<protein>
    <submittedName>
        <fullName evidence="2">Uncharacterized protein</fullName>
    </submittedName>
</protein>
<dbReference type="InterPro" id="IPR011050">
    <property type="entry name" value="Pectin_lyase_fold/virulence"/>
</dbReference>
<keyword evidence="3" id="KW-1185">Reference proteome</keyword>
<evidence type="ECO:0000256" key="1">
    <source>
        <dbReference type="SAM" id="SignalP"/>
    </source>
</evidence>
<organism evidence="2 3">
    <name type="scientific">Komagataeibacter diospyri</name>
    <dbReference type="NCBI Taxonomy" id="1932662"/>
    <lineage>
        <taxon>Bacteria</taxon>
        <taxon>Pseudomonadati</taxon>
        <taxon>Pseudomonadota</taxon>
        <taxon>Alphaproteobacteria</taxon>
        <taxon>Acetobacterales</taxon>
        <taxon>Acetobacteraceae</taxon>
        <taxon>Komagataeibacter</taxon>
    </lineage>
</organism>
<sequence length="403" mass="40765">MRLSMLRVASIAALLCASAGACHAQNVEISFQANAVLGADALNEIQKNKVSVTNGTATNLTASAPTITGGSASGTDLTAAVATAFSGSVSRALSAHLGDRVNVLDFGAKGDGTTDNGTAFTNAINAAQANDQDVDFPYSSTGYVVNTGIFPNTTKGRFNFNGNVFSGTALGTPGTGAGTFNSLYTNPWLIVTGTKEEIDPAALSLPSSGSALIGRALECLPNRPNTSDTVKTGRMVACLYIGADTGTGGASGTTYSMELLNSVLNLSSSSGAAQEIDVNFNGKVLDGGVSRGLFITGGGAAGNTTSSVAIDIQHSDYSGGLLPWSTGISIRNATVGLRTYARSDGTGFLYQGYNASGTLVSEIDNNGYGTFANITGTTLAGTGNAYACINSSGQLYRSSTACD</sequence>